<dbReference type="Gene3D" id="3.40.50.300">
    <property type="entry name" value="P-loop containing nucleotide triphosphate hydrolases"/>
    <property type="match status" value="1"/>
</dbReference>
<organism evidence="5 6">
    <name type="scientific">Eleginops maclovinus</name>
    <name type="common">Patagonian blennie</name>
    <name type="synonym">Eleginus maclovinus</name>
    <dbReference type="NCBI Taxonomy" id="56733"/>
    <lineage>
        <taxon>Eukaryota</taxon>
        <taxon>Metazoa</taxon>
        <taxon>Chordata</taxon>
        <taxon>Craniata</taxon>
        <taxon>Vertebrata</taxon>
        <taxon>Euteleostomi</taxon>
        <taxon>Actinopterygii</taxon>
        <taxon>Neopterygii</taxon>
        <taxon>Teleostei</taxon>
        <taxon>Neoteleostei</taxon>
        <taxon>Acanthomorphata</taxon>
        <taxon>Eupercaria</taxon>
        <taxon>Perciformes</taxon>
        <taxon>Notothenioidei</taxon>
        <taxon>Eleginopidae</taxon>
        <taxon>Eleginops</taxon>
    </lineage>
</organism>
<evidence type="ECO:0000256" key="1">
    <source>
        <dbReference type="ARBA" id="ARBA00008535"/>
    </source>
</evidence>
<dbReference type="EMBL" id="JAUZQC010000005">
    <property type="protein sequence ID" value="KAK5870627.1"/>
    <property type="molecule type" value="Genomic_DNA"/>
</dbReference>
<dbReference type="PANTHER" id="PTHR10903">
    <property type="entry name" value="GTPASE, IMAP FAMILY MEMBER-RELATED"/>
    <property type="match status" value="1"/>
</dbReference>
<protein>
    <recommendedName>
        <fullName evidence="4">AIG1-type G domain-containing protein</fullName>
    </recommendedName>
</protein>
<name>A0AAN8AWI9_ELEMC</name>
<dbReference type="InterPro" id="IPR027417">
    <property type="entry name" value="P-loop_NTPase"/>
</dbReference>
<dbReference type="InterPro" id="IPR006703">
    <property type="entry name" value="G_AIG1"/>
</dbReference>
<feature type="domain" description="AIG1-type G" evidence="4">
    <location>
        <begin position="3"/>
        <end position="71"/>
    </location>
</feature>
<comment type="similarity">
    <text evidence="1">Belongs to the TRAFAC class TrmE-Era-EngA-EngB-Septin-like GTPase superfamily. AIG1/Toc34/Toc159-like paraseptin GTPase family. IAN subfamily.</text>
</comment>
<keyword evidence="6" id="KW-1185">Reference proteome</keyword>
<dbReference type="Proteomes" id="UP001346869">
    <property type="component" value="Unassembled WGS sequence"/>
</dbReference>
<comment type="caution">
    <text evidence="5">The sequence shown here is derived from an EMBL/GenBank/DDBJ whole genome shotgun (WGS) entry which is preliminary data.</text>
</comment>
<gene>
    <name evidence="5" type="ORF">PBY51_003558</name>
</gene>
<reference evidence="5 6" key="2">
    <citation type="journal article" date="2023" name="Mol. Biol. Evol.">
        <title>Genomics of Secondarily Temperate Adaptation in the Only Non-Antarctic Icefish.</title>
        <authorList>
            <person name="Rivera-Colon A.G."/>
            <person name="Rayamajhi N."/>
            <person name="Minhas B.F."/>
            <person name="Madrigal G."/>
            <person name="Bilyk K.T."/>
            <person name="Yoon V."/>
            <person name="Hune M."/>
            <person name="Gregory S."/>
            <person name="Cheng C.H.C."/>
            <person name="Catchen J.M."/>
        </authorList>
    </citation>
    <scope>NUCLEOTIDE SEQUENCE [LARGE SCALE GENOMIC DNA]</scope>
    <source>
        <strain evidence="5">JMC-PN-2008</strain>
    </source>
</reference>
<dbReference type="AlphaFoldDB" id="A0AAN8AWI9"/>
<dbReference type="InterPro" id="IPR045058">
    <property type="entry name" value="GIMA/IAN/Toc"/>
</dbReference>
<evidence type="ECO:0000256" key="3">
    <source>
        <dbReference type="ARBA" id="ARBA00023134"/>
    </source>
</evidence>
<evidence type="ECO:0000313" key="5">
    <source>
        <dbReference type="EMBL" id="KAK5870627.1"/>
    </source>
</evidence>
<dbReference type="GO" id="GO:0005525">
    <property type="term" value="F:GTP binding"/>
    <property type="evidence" value="ECO:0007669"/>
    <property type="project" value="UniProtKB-KW"/>
</dbReference>
<sequence>MEESFRCISLCDPEGVHAFILVLPVGPLTDEDKGELETIQNTFKSRVNDFILILFTVETDPTAPAFLDFVKLNKDI</sequence>
<dbReference type="Pfam" id="PF04548">
    <property type="entry name" value="AIG1"/>
    <property type="match status" value="1"/>
</dbReference>
<reference evidence="5 6" key="1">
    <citation type="journal article" date="2023" name="Genes (Basel)">
        <title>Chromosome-Level Genome Assembly and Circadian Gene Repertoire of the Patagonia Blennie Eleginops maclovinus-The Closest Ancestral Proxy of Antarctic Cryonotothenioids.</title>
        <authorList>
            <person name="Cheng C.C."/>
            <person name="Rivera-Colon A.G."/>
            <person name="Minhas B.F."/>
            <person name="Wilson L."/>
            <person name="Rayamajhi N."/>
            <person name="Vargas-Chacoff L."/>
            <person name="Catchen J.M."/>
        </authorList>
    </citation>
    <scope>NUCLEOTIDE SEQUENCE [LARGE SCALE GENOMIC DNA]</scope>
    <source>
        <strain evidence="5">JMC-PN-2008</strain>
    </source>
</reference>
<keyword evidence="2" id="KW-0547">Nucleotide-binding</keyword>
<evidence type="ECO:0000259" key="4">
    <source>
        <dbReference type="Pfam" id="PF04548"/>
    </source>
</evidence>
<proteinExistence type="inferred from homology"/>
<evidence type="ECO:0000313" key="6">
    <source>
        <dbReference type="Proteomes" id="UP001346869"/>
    </source>
</evidence>
<keyword evidence="3" id="KW-0342">GTP-binding</keyword>
<dbReference type="PANTHER" id="PTHR10903:SF188">
    <property type="entry name" value="GTPASE IMAP FAMILY MEMBER 2-LIKE-RELATED"/>
    <property type="match status" value="1"/>
</dbReference>
<evidence type="ECO:0000256" key="2">
    <source>
        <dbReference type="ARBA" id="ARBA00022741"/>
    </source>
</evidence>
<accession>A0AAN8AWI9</accession>